<feature type="transmembrane region" description="Helical" evidence="6">
    <location>
        <begin position="286"/>
        <end position="306"/>
    </location>
</feature>
<feature type="transmembrane region" description="Helical" evidence="6">
    <location>
        <begin position="120"/>
        <end position="143"/>
    </location>
</feature>
<keyword evidence="2" id="KW-0813">Transport</keyword>
<dbReference type="GO" id="GO:0005886">
    <property type="term" value="C:plasma membrane"/>
    <property type="evidence" value="ECO:0007669"/>
    <property type="project" value="TreeGrafter"/>
</dbReference>
<dbReference type="AlphaFoldDB" id="A0A0J1G0R2"/>
<evidence type="ECO:0000256" key="1">
    <source>
        <dbReference type="ARBA" id="ARBA00004141"/>
    </source>
</evidence>
<evidence type="ECO:0000256" key="4">
    <source>
        <dbReference type="ARBA" id="ARBA00022989"/>
    </source>
</evidence>
<dbReference type="InterPro" id="IPR020846">
    <property type="entry name" value="MFS_dom"/>
</dbReference>
<comment type="caution">
    <text evidence="8">The sequence shown here is derived from an EMBL/GenBank/DDBJ whole genome shotgun (WGS) entry which is preliminary data.</text>
</comment>
<dbReference type="Gene3D" id="1.20.1250.20">
    <property type="entry name" value="MFS general substrate transporter like domains"/>
    <property type="match status" value="2"/>
</dbReference>
<dbReference type="InterPro" id="IPR036259">
    <property type="entry name" value="MFS_trans_sf"/>
</dbReference>
<organism evidence="8 9">
    <name type="scientific">Caballeronia mineralivorans PML1(12)</name>
    <dbReference type="NCBI Taxonomy" id="908627"/>
    <lineage>
        <taxon>Bacteria</taxon>
        <taxon>Pseudomonadati</taxon>
        <taxon>Pseudomonadota</taxon>
        <taxon>Betaproteobacteria</taxon>
        <taxon>Burkholderiales</taxon>
        <taxon>Burkholderiaceae</taxon>
        <taxon>Caballeronia</taxon>
    </lineage>
</organism>
<evidence type="ECO:0000313" key="8">
    <source>
        <dbReference type="EMBL" id="KLU25768.1"/>
    </source>
</evidence>
<accession>A0A0J1G0R2</accession>
<dbReference type="SUPFAM" id="SSF103473">
    <property type="entry name" value="MFS general substrate transporter"/>
    <property type="match status" value="1"/>
</dbReference>
<dbReference type="GO" id="GO:0022857">
    <property type="term" value="F:transmembrane transporter activity"/>
    <property type="evidence" value="ECO:0007669"/>
    <property type="project" value="InterPro"/>
</dbReference>
<protein>
    <recommendedName>
        <fullName evidence="7">Major facilitator superfamily (MFS) profile domain-containing protein</fullName>
    </recommendedName>
</protein>
<evidence type="ECO:0000256" key="6">
    <source>
        <dbReference type="SAM" id="Phobius"/>
    </source>
</evidence>
<dbReference type="FunFam" id="1.20.1250.20:FF:000018">
    <property type="entry name" value="MFS transporter permease"/>
    <property type="match status" value="1"/>
</dbReference>
<gene>
    <name evidence="8" type="ORF">EOS_12855</name>
</gene>
<evidence type="ECO:0000259" key="7">
    <source>
        <dbReference type="PROSITE" id="PS50850"/>
    </source>
</evidence>
<dbReference type="CDD" id="cd17319">
    <property type="entry name" value="MFS_ExuT_GudP_like"/>
    <property type="match status" value="1"/>
</dbReference>
<keyword evidence="4 6" id="KW-1133">Transmembrane helix</keyword>
<evidence type="ECO:0000256" key="5">
    <source>
        <dbReference type="ARBA" id="ARBA00023136"/>
    </source>
</evidence>
<dbReference type="OrthoDB" id="5441967at2"/>
<feature type="transmembrane region" description="Helical" evidence="6">
    <location>
        <begin position="375"/>
        <end position="397"/>
    </location>
</feature>
<evidence type="ECO:0000256" key="2">
    <source>
        <dbReference type="ARBA" id="ARBA00022448"/>
    </source>
</evidence>
<keyword evidence="3 6" id="KW-0812">Transmembrane</keyword>
<feature type="transmembrane region" description="Helical" evidence="6">
    <location>
        <begin position="62"/>
        <end position="82"/>
    </location>
</feature>
<proteinExistence type="predicted"/>
<feature type="transmembrane region" description="Helical" evidence="6">
    <location>
        <begin position="343"/>
        <end position="363"/>
    </location>
</feature>
<sequence length="440" mass="47148">MSGSIPLAASPEAAAAFEENAYRKAVWRIVPLLIVCFIFAYFDRVNISFAKLQMQGDLGLSNAAYGFGASIFFVGYFIFEIPSNLILSRVGARVWIARIMISWGIASAAMMFVTSETWFYVLRFVIGATEAGFLPGIILYFTYWFPAKRRARINALFMTSISISGVIGGPLSGFIMTRFAGLGGLAGWQWLFLLEGLPTALLGLLVLAILDDRIASAKWLSAEEKAVLQTNLDREDHGTSHKFIDAMRQPGTLLLSLIYLFMLMGLYGLTFWMPQLIKNTGITSPMTIGLLTAIPYAAAGIGMVALGKSSDRHGERRWHLGLAVGVGGIGYMLSAYFAHDTTLAMISLVIAAVGAIGCLPVFWTLPPAFLSGTAAAGGIALINSIGNLGGIISPYLVGKVVDITGVPSGGLYAIAAVLILAALLILFGLPARIANRDRAL</sequence>
<dbReference type="EMBL" id="AEJF01000085">
    <property type="protein sequence ID" value="KLU25768.1"/>
    <property type="molecule type" value="Genomic_DNA"/>
</dbReference>
<reference evidence="8 9" key="1">
    <citation type="journal article" date="2015" name="Genome Announc.">
        <title>Draft Genome Sequence of Burkholderia sp. Strain PML1(12), an Ectomycorrhizosphere-Inhabiting Bacterium with Effective Mineral-Weathering Ability.</title>
        <authorList>
            <person name="Uroz S."/>
            <person name="Oger P."/>
        </authorList>
    </citation>
    <scope>NUCLEOTIDE SEQUENCE [LARGE SCALE GENOMIC DNA]</scope>
    <source>
        <strain evidence="9">PML1(12)</strain>
    </source>
</reference>
<dbReference type="InterPro" id="IPR011701">
    <property type="entry name" value="MFS"/>
</dbReference>
<feature type="transmembrane region" description="Helical" evidence="6">
    <location>
        <begin position="409"/>
        <end position="429"/>
    </location>
</feature>
<feature type="transmembrane region" description="Helical" evidence="6">
    <location>
        <begin position="188"/>
        <end position="210"/>
    </location>
</feature>
<evidence type="ECO:0000256" key="3">
    <source>
        <dbReference type="ARBA" id="ARBA00022692"/>
    </source>
</evidence>
<feature type="transmembrane region" description="Helical" evidence="6">
    <location>
        <begin position="94"/>
        <end position="114"/>
    </location>
</feature>
<name>A0A0J1G0R2_9BURK</name>
<feature type="transmembrane region" description="Helical" evidence="6">
    <location>
        <begin position="318"/>
        <end position="337"/>
    </location>
</feature>
<dbReference type="PROSITE" id="PS50850">
    <property type="entry name" value="MFS"/>
    <property type="match status" value="1"/>
</dbReference>
<evidence type="ECO:0000313" key="9">
    <source>
        <dbReference type="Proteomes" id="UP000035963"/>
    </source>
</evidence>
<dbReference type="Pfam" id="PF07690">
    <property type="entry name" value="MFS_1"/>
    <property type="match status" value="1"/>
</dbReference>
<dbReference type="PANTHER" id="PTHR43791">
    <property type="entry name" value="PERMEASE-RELATED"/>
    <property type="match status" value="1"/>
</dbReference>
<comment type="subcellular location">
    <subcellularLocation>
        <location evidence="1">Membrane</location>
        <topology evidence="1">Multi-pass membrane protein</topology>
    </subcellularLocation>
</comment>
<keyword evidence="9" id="KW-1185">Reference proteome</keyword>
<keyword evidence="5 6" id="KW-0472">Membrane</keyword>
<dbReference type="RefSeq" id="WP_047847024.1">
    <property type="nucleotide sequence ID" value="NZ_AEJF01000085.1"/>
</dbReference>
<feature type="transmembrane region" description="Helical" evidence="6">
    <location>
        <begin position="252"/>
        <end position="274"/>
    </location>
</feature>
<feature type="transmembrane region" description="Helical" evidence="6">
    <location>
        <begin position="25"/>
        <end position="42"/>
    </location>
</feature>
<feature type="transmembrane region" description="Helical" evidence="6">
    <location>
        <begin position="155"/>
        <end position="176"/>
    </location>
</feature>
<feature type="domain" description="Major facilitator superfamily (MFS) profile" evidence="7">
    <location>
        <begin position="29"/>
        <end position="433"/>
    </location>
</feature>
<dbReference type="PANTHER" id="PTHR43791:SF36">
    <property type="entry name" value="TRANSPORTER, PUTATIVE (AFU_ORTHOLOGUE AFUA_6G08340)-RELATED"/>
    <property type="match status" value="1"/>
</dbReference>
<dbReference type="Proteomes" id="UP000035963">
    <property type="component" value="Unassembled WGS sequence"/>
</dbReference>
<dbReference type="PATRIC" id="fig|908627.4.peg.2859"/>